<dbReference type="InterPro" id="IPR002293">
    <property type="entry name" value="AA/rel_permease1"/>
</dbReference>
<feature type="transmembrane region" description="Helical" evidence="6">
    <location>
        <begin position="224"/>
        <end position="256"/>
    </location>
</feature>
<feature type="transmembrane region" description="Helical" evidence="6">
    <location>
        <begin position="276"/>
        <end position="309"/>
    </location>
</feature>
<accession>A0ABR6BZ29</accession>
<name>A0ABR6BZ29_9PSEU</name>
<dbReference type="PANTHER" id="PTHR42770">
    <property type="entry name" value="AMINO ACID TRANSPORTER-RELATED"/>
    <property type="match status" value="1"/>
</dbReference>
<evidence type="ECO:0000313" key="7">
    <source>
        <dbReference type="EMBL" id="MBA8931794.1"/>
    </source>
</evidence>
<feature type="transmembrane region" description="Helical" evidence="6">
    <location>
        <begin position="26"/>
        <end position="47"/>
    </location>
</feature>
<keyword evidence="5 6" id="KW-0472">Membrane</keyword>
<comment type="caution">
    <text evidence="7">The sequence shown here is derived from an EMBL/GenBank/DDBJ whole genome shotgun (WGS) entry which is preliminary data.</text>
</comment>
<keyword evidence="4 6" id="KW-1133">Transmembrane helix</keyword>
<proteinExistence type="predicted"/>
<evidence type="ECO:0000313" key="8">
    <source>
        <dbReference type="Proteomes" id="UP000517916"/>
    </source>
</evidence>
<keyword evidence="3 6" id="KW-0812">Transmembrane</keyword>
<evidence type="ECO:0000256" key="6">
    <source>
        <dbReference type="SAM" id="Phobius"/>
    </source>
</evidence>
<dbReference type="Proteomes" id="UP000517916">
    <property type="component" value="Unassembled WGS sequence"/>
</dbReference>
<feature type="transmembrane region" description="Helical" evidence="6">
    <location>
        <begin position="53"/>
        <end position="74"/>
    </location>
</feature>
<feature type="transmembrane region" description="Helical" evidence="6">
    <location>
        <begin position="126"/>
        <end position="145"/>
    </location>
</feature>
<evidence type="ECO:0000256" key="2">
    <source>
        <dbReference type="ARBA" id="ARBA00022475"/>
    </source>
</evidence>
<dbReference type="EMBL" id="JACJID010000010">
    <property type="protein sequence ID" value="MBA8931794.1"/>
    <property type="molecule type" value="Genomic_DNA"/>
</dbReference>
<organism evidence="7 8">
    <name type="scientific">Kutzneria viridogrisea</name>
    <dbReference type="NCBI Taxonomy" id="47990"/>
    <lineage>
        <taxon>Bacteria</taxon>
        <taxon>Bacillati</taxon>
        <taxon>Actinomycetota</taxon>
        <taxon>Actinomycetes</taxon>
        <taxon>Pseudonocardiales</taxon>
        <taxon>Pseudonocardiaceae</taxon>
        <taxon>Kutzneria</taxon>
    </lineage>
</organism>
<feature type="transmembrane region" description="Helical" evidence="6">
    <location>
        <begin position="174"/>
        <end position="193"/>
    </location>
</feature>
<dbReference type="InterPro" id="IPR050367">
    <property type="entry name" value="APC_superfamily"/>
</dbReference>
<evidence type="ECO:0000256" key="1">
    <source>
        <dbReference type="ARBA" id="ARBA00004651"/>
    </source>
</evidence>
<evidence type="ECO:0000256" key="5">
    <source>
        <dbReference type="ARBA" id="ARBA00023136"/>
    </source>
</evidence>
<gene>
    <name evidence="7" type="ORF">BC739_009053</name>
</gene>
<evidence type="ECO:0000256" key="3">
    <source>
        <dbReference type="ARBA" id="ARBA00022692"/>
    </source>
</evidence>
<dbReference type="Gene3D" id="1.20.1740.10">
    <property type="entry name" value="Amino acid/polyamine transporter I"/>
    <property type="match status" value="2"/>
</dbReference>
<sequence>MVGKTASCAAMALTVGAYLWPEQAHLVAVAAVLVLTAVSCAGVQKAAWLTKVIVALVLAVLAAVVVACLSAGTASPPAGRWDRPAGRAARRRAVVLRLRRVRPHRHTRRGGPRPAPHHPTRGADRLGCTLVVYVAVAISVLLVLGPQRLASAVDPLAEAVRAAGVARTGPRSSAWGAAIAALGSLLALLLGVSRTTFAMARDRHLPRVLAVVHPRTGVPHRAELAVGAVAALLAATVDLRAAIGFSSFGVLAYYAIANASALNLTPREVWLSRCVPVFGILGCVLLAGALPIGSVLAGSAILGLGAVVYRLTASRVT</sequence>
<protein>
    <submittedName>
        <fullName evidence="7">APA family basic amino acid/polyamine antiporter</fullName>
    </submittedName>
</protein>
<keyword evidence="2" id="KW-1003">Cell membrane</keyword>
<dbReference type="PANTHER" id="PTHR42770:SF7">
    <property type="entry name" value="MEMBRANE PROTEIN"/>
    <property type="match status" value="1"/>
</dbReference>
<keyword evidence="8" id="KW-1185">Reference proteome</keyword>
<reference evidence="7 8" key="1">
    <citation type="submission" date="2020-08" db="EMBL/GenBank/DDBJ databases">
        <title>Genomic Encyclopedia of Archaeal and Bacterial Type Strains, Phase II (KMG-II): from individual species to whole genera.</title>
        <authorList>
            <person name="Goeker M."/>
        </authorList>
    </citation>
    <scope>NUCLEOTIDE SEQUENCE [LARGE SCALE GENOMIC DNA]</scope>
    <source>
        <strain evidence="7 8">DSM 43850</strain>
    </source>
</reference>
<evidence type="ECO:0000256" key="4">
    <source>
        <dbReference type="ARBA" id="ARBA00022989"/>
    </source>
</evidence>
<dbReference type="Pfam" id="PF13520">
    <property type="entry name" value="AA_permease_2"/>
    <property type="match status" value="1"/>
</dbReference>
<comment type="subcellular location">
    <subcellularLocation>
        <location evidence="1">Cell membrane</location>
        <topology evidence="1">Multi-pass membrane protein</topology>
    </subcellularLocation>
</comment>